<dbReference type="Proteomes" id="UP000249056">
    <property type="component" value="Unassembled WGS sequence"/>
</dbReference>
<organism evidence="20 21">
    <name type="scientific">Monilinia fructigena</name>
    <dbReference type="NCBI Taxonomy" id="38457"/>
    <lineage>
        <taxon>Eukaryota</taxon>
        <taxon>Fungi</taxon>
        <taxon>Dikarya</taxon>
        <taxon>Ascomycota</taxon>
        <taxon>Pezizomycotina</taxon>
        <taxon>Leotiomycetes</taxon>
        <taxon>Helotiales</taxon>
        <taxon>Sclerotiniaceae</taxon>
        <taxon>Monilinia</taxon>
    </lineage>
</organism>
<dbReference type="Gene3D" id="3.40.1190.10">
    <property type="entry name" value="Mur-like, catalytic domain"/>
    <property type="match status" value="1"/>
</dbReference>
<dbReference type="InterPro" id="IPR023600">
    <property type="entry name" value="Folylpolyglutamate_synth_euk"/>
</dbReference>
<dbReference type="InterPro" id="IPR018109">
    <property type="entry name" value="Folylpolyglutamate_synth_CS"/>
</dbReference>
<dbReference type="SUPFAM" id="SSF53623">
    <property type="entry name" value="MurD-like peptide ligases, catalytic domain"/>
    <property type="match status" value="1"/>
</dbReference>
<dbReference type="SUPFAM" id="SSF53244">
    <property type="entry name" value="MurD-like peptide ligases, peptide-binding domain"/>
    <property type="match status" value="1"/>
</dbReference>
<name>A0A395IVR8_9HELO</name>
<evidence type="ECO:0000256" key="10">
    <source>
        <dbReference type="ARBA" id="ARBA00022741"/>
    </source>
</evidence>
<dbReference type="OrthoDB" id="5212574at2759"/>
<evidence type="ECO:0000256" key="1">
    <source>
        <dbReference type="ARBA" id="ARBA00004273"/>
    </source>
</evidence>
<comment type="cofactor">
    <cofactor evidence="17">
        <name>a monovalent cation</name>
        <dbReference type="ChEBI" id="CHEBI:60242"/>
    </cofactor>
    <text evidence="17">A monovalent cation.</text>
</comment>
<evidence type="ECO:0000256" key="4">
    <source>
        <dbReference type="ARBA" id="ARBA00005150"/>
    </source>
</evidence>
<dbReference type="UniPathway" id="UPA00850"/>
<dbReference type="InterPro" id="IPR036565">
    <property type="entry name" value="Mur-like_cat_sf"/>
</dbReference>
<feature type="binding site" evidence="19">
    <location>
        <position position="227"/>
    </location>
    <ligand>
        <name>Mg(2+)</name>
        <dbReference type="ChEBI" id="CHEBI:18420"/>
        <label>1</label>
    </ligand>
</feature>
<keyword evidence="9 19" id="KW-0479">Metal-binding</keyword>
<keyword evidence="7 17" id="KW-0554">One-carbon metabolism</keyword>
<dbReference type="PROSITE" id="PS01012">
    <property type="entry name" value="FOLYLPOLYGLU_SYNT_2"/>
    <property type="match status" value="1"/>
</dbReference>
<keyword evidence="6" id="KW-0963">Cytoplasm</keyword>
<dbReference type="PIRSF" id="PIRSF038895">
    <property type="entry name" value="FPGS"/>
    <property type="match status" value="1"/>
</dbReference>
<dbReference type="AlphaFoldDB" id="A0A395IVR8"/>
<dbReference type="GO" id="GO:0046872">
    <property type="term" value="F:metal ion binding"/>
    <property type="evidence" value="ECO:0007669"/>
    <property type="project" value="UniProtKB-KW"/>
</dbReference>
<feature type="binding site" evidence="19">
    <location>
        <position position="148"/>
    </location>
    <ligand>
        <name>Mg(2+)</name>
        <dbReference type="ChEBI" id="CHEBI:18420"/>
        <label>1</label>
    </ligand>
</feature>
<protein>
    <recommendedName>
        <fullName evidence="17">Folylpolyglutamate synthase</fullName>
        <ecNumber evidence="17">6.3.2.17</ecNumber>
    </recommendedName>
    <alternativeName>
        <fullName evidence="17">Folylpoly-gamma-glutamate synthetase</fullName>
    </alternativeName>
    <alternativeName>
        <fullName evidence="17">Tetrahydrofolylpolyglutamate synthase</fullName>
    </alternativeName>
</protein>
<dbReference type="InterPro" id="IPR001645">
    <property type="entry name" value="Folylpolyglutamate_synth"/>
</dbReference>
<feature type="binding site" evidence="18">
    <location>
        <position position="381"/>
    </location>
    <ligand>
        <name>ATP</name>
        <dbReference type="ChEBI" id="CHEBI:30616"/>
    </ligand>
</feature>
<reference evidence="20 21" key="1">
    <citation type="submission" date="2018-06" db="EMBL/GenBank/DDBJ databases">
        <title>Genome Sequence of the Brown Rot Fungal Pathogen Monilinia fructigena.</title>
        <authorList>
            <person name="Landi L."/>
            <person name="De Miccolis Angelini R.M."/>
            <person name="Pollastro S."/>
            <person name="Abate D."/>
            <person name="Faretra F."/>
            <person name="Romanazzi G."/>
        </authorList>
    </citation>
    <scope>NUCLEOTIDE SEQUENCE [LARGE SCALE GENOMIC DNA]</scope>
    <source>
        <strain evidence="20 21">Mfrg269</strain>
    </source>
</reference>
<dbReference type="PANTHER" id="PTHR11136">
    <property type="entry name" value="FOLYLPOLYGLUTAMATE SYNTHASE-RELATED"/>
    <property type="match status" value="1"/>
</dbReference>
<evidence type="ECO:0000256" key="15">
    <source>
        <dbReference type="ARBA" id="ARBA00023136"/>
    </source>
</evidence>
<evidence type="ECO:0000256" key="16">
    <source>
        <dbReference type="ARBA" id="ARBA00047493"/>
    </source>
</evidence>
<evidence type="ECO:0000256" key="9">
    <source>
        <dbReference type="ARBA" id="ARBA00022723"/>
    </source>
</evidence>
<sequence>MTISPKSPRLLRKVAAEPFLCARSFQHHVRFASRMAPKDRSYEDAVALLNTLQSNRAIVSSISNTSNNMNLYAIPEMLEWTRKAGYEASDFSRRGLKCIHVAGTKGKGSVCAMVENILRQYRCEQFESGVVLGNVKRKSLGKIGLYTSPHLMTVRERIRIDGSPISEPLFARYFFELWDRFSDAASTSTTPHPDPMSSETKPGYFRYLTIMALHTFMEEGVESAIIECGIGGEYDSTNILPAEAVTTTAITKLGIDHVGMLGDTIDKITWHKAGIMKNGVPSFTVPQLQDAQSVLESRAKEKDVTLEVVNRYSGFNDGTIELGADGEFQKDNASLAMAVSASHLQSLGIQDIPTTSELLSLQQPIPDQFLQGLKTIKWAGRCEIMVTGNITWFIDGAHTVDSIKETGLWYTSKIKAEGAHPPNSMLIFNQQDRHPKPLIQTLLNSLQANGCRMFTFATFCTNTPFKSEVIDEGANNLVQQRLASELYKLMDRNPCYVECASIEEAVEVARRVAEDQERFFVLVTGSLHLVGGLMKVLERQSKKGREKQKPSKH</sequence>
<dbReference type="PANTHER" id="PTHR11136:SF5">
    <property type="entry name" value="FOLYLPOLYGLUTAMATE SYNTHASE, MITOCHONDRIAL"/>
    <property type="match status" value="1"/>
</dbReference>
<keyword evidence="14" id="KW-0496">Mitochondrion</keyword>
<dbReference type="GO" id="GO:0004326">
    <property type="term" value="F:tetrahydrofolylpolyglutamate synthase activity"/>
    <property type="evidence" value="ECO:0007669"/>
    <property type="project" value="UniProtKB-EC"/>
</dbReference>
<keyword evidence="8 17" id="KW-0436">Ligase</keyword>
<keyword evidence="15" id="KW-0472">Membrane</keyword>
<evidence type="ECO:0000256" key="7">
    <source>
        <dbReference type="ARBA" id="ARBA00022563"/>
    </source>
</evidence>
<feature type="binding site" evidence="18">
    <location>
        <position position="395"/>
    </location>
    <ligand>
        <name>ATP</name>
        <dbReference type="ChEBI" id="CHEBI:30616"/>
    </ligand>
</feature>
<evidence type="ECO:0000256" key="5">
    <source>
        <dbReference type="ARBA" id="ARBA00008276"/>
    </source>
</evidence>
<evidence type="ECO:0000256" key="3">
    <source>
        <dbReference type="ARBA" id="ARBA00004496"/>
    </source>
</evidence>
<keyword evidence="12 18" id="KW-0067">ATP-binding</keyword>
<proteinExistence type="inferred from homology"/>
<dbReference type="GO" id="GO:0005743">
    <property type="term" value="C:mitochondrial inner membrane"/>
    <property type="evidence" value="ECO:0007669"/>
    <property type="project" value="UniProtKB-SubCell"/>
</dbReference>
<evidence type="ECO:0000256" key="12">
    <source>
        <dbReference type="ARBA" id="ARBA00022840"/>
    </source>
</evidence>
<comment type="similarity">
    <text evidence="5 17">Belongs to the folylpolyglutamate synthase family.</text>
</comment>
<evidence type="ECO:0000256" key="6">
    <source>
        <dbReference type="ARBA" id="ARBA00022490"/>
    </source>
</evidence>
<evidence type="ECO:0000313" key="20">
    <source>
        <dbReference type="EMBL" id="RAL62439.1"/>
    </source>
</evidence>
<dbReference type="EC" id="6.3.2.17" evidence="17"/>
<evidence type="ECO:0000256" key="8">
    <source>
        <dbReference type="ARBA" id="ARBA00022598"/>
    </source>
</evidence>
<evidence type="ECO:0000256" key="14">
    <source>
        <dbReference type="ARBA" id="ARBA00023128"/>
    </source>
</evidence>
<dbReference type="GO" id="GO:0005829">
    <property type="term" value="C:cytosol"/>
    <property type="evidence" value="ECO:0007669"/>
    <property type="project" value="TreeGrafter"/>
</dbReference>
<evidence type="ECO:0000256" key="18">
    <source>
        <dbReference type="PIRSR" id="PIRSR038895-1"/>
    </source>
</evidence>
<evidence type="ECO:0000256" key="13">
    <source>
        <dbReference type="ARBA" id="ARBA00022842"/>
    </source>
</evidence>
<dbReference type="GO" id="GO:0006730">
    <property type="term" value="P:one-carbon metabolic process"/>
    <property type="evidence" value="ECO:0007669"/>
    <property type="project" value="UniProtKB-KW"/>
</dbReference>
<gene>
    <name evidence="20" type="ORF">DID88_005005</name>
</gene>
<evidence type="ECO:0000313" key="21">
    <source>
        <dbReference type="Proteomes" id="UP000249056"/>
    </source>
</evidence>
<evidence type="ECO:0000256" key="11">
    <source>
        <dbReference type="ARBA" id="ARBA00022792"/>
    </source>
</evidence>
<keyword evidence="21" id="KW-1185">Reference proteome</keyword>
<dbReference type="Gene3D" id="3.90.190.20">
    <property type="entry name" value="Mur ligase, C-terminal domain"/>
    <property type="match status" value="1"/>
</dbReference>
<dbReference type="GO" id="GO:0005524">
    <property type="term" value="F:ATP binding"/>
    <property type="evidence" value="ECO:0007669"/>
    <property type="project" value="UniProtKB-KW"/>
</dbReference>
<dbReference type="EMBL" id="QKRW01000024">
    <property type="protein sequence ID" value="RAL62439.1"/>
    <property type="molecule type" value="Genomic_DNA"/>
</dbReference>
<accession>A0A395IVR8</accession>
<comment type="subcellular location">
    <subcellularLocation>
        <location evidence="3">Cytoplasm</location>
    </subcellularLocation>
    <subcellularLocation>
        <location evidence="1">Mitochondrion inner membrane</location>
    </subcellularLocation>
    <subcellularLocation>
        <location evidence="2">Mitochondrion matrix</location>
    </subcellularLocation>
</comment>
<comment type="catalytic activity">
    <reaction evidence="16 17">
        <text>(6S)-5,6,7,8-tetrahydrofolyl-(gamma-L-Glu)(n) + L-glutamate + ATP = (6S)-5,6,7,8-tetrahydrofolyl-(gamma-L-Glu)(n+1) + ADP + phosphate + H(+)</text>
        <dbReference type="Rhea" id="RHEA:10580"/>
        <dbReference type="Rhea" id="RHEA-COMP:14738"/>
        <dbReference type="Rhea" id="RHEA-COMP:14740"/>
        <dbReference type="ChEBI" id="CHEBI:15378"/>
        <dbReference type="ChEBI" id="CHEBI:29985"/>
        <dbReference type="ChEBI" id="CHEBI:30616"/>
        <dbReference type="ChEBI" id="CHEBI:43474"/>
        <dbReference type="ChEBI" id="CHEBI:141005"/>
        <dbReference type="ChEBI" id="CHEBI:456216"/>
        <dbReference type="EC" id="6.3.2.17"/>
    </reaction>
</comment>
<comment type="caution">
    <text evidence="20">The sequence shown here is derived from an EMBL/GenBank/DDBJ whole genome shotgun (WGS) entry which is preliminary data.</text>
</comment>
<keyword evidence="13 19" id="KW-0460">Magnesium</keyword>
<evidence type="ECO:0000256" key="19">
    <source>
        <dbReference type="PIRSR" id="PIRSR038895-2"/>
    </source>
</evidence>
<comment type="pathway">
    <text evidence="4 17">Cofactor biosynthesis; tetrahydrofolylpolyglutamate biosynthesis.</text>
</comment>
<dbReference type="InterPro" id="IPR036615">
    <property type="entry name" value="Mur_ligase_C_dom_sf"/>
</dbReference>
<evidence type="ECO:0000256" key="17">
    <source>
        <dbReference type="PIRNR" id="PIRNR038895"/>
    </source>
</evidence>
<keyword evidence="10 18" id="KW-0547">Nucleotide-binding</keyword>
<dbReference type="NCBIfam" id="TIGR01499">
    <property type="entry name" value="folC"/>
    <property type="match status" value="1"/>
</dbReference>
<keyword evidence="11" id="KW-0999">Mitochondrion inner membrane</keyword>
<dbReference type="GO" id="GO:0005759">
    <property type="term" value="C:mitochondrial matrix"/>
    <property type="evidence" value="ECO:0007669"/>
    <property type="project" value="UniProtKB-SubCell"/>
</dbReference>
<feature type="binding site" evidence="19">
    <location>
        <position position="257"/>
    </location>
    <ligand>
        <name>Mg(2+)</name>
        <dbReference type="ChEBI" id="CHEBI:18420"/>
        <label>1</label>
    </ligand>
</feature>
<comment type="function">
    <text evidence="17">Catalyzes conversion of folates to polyglutamate derivatives allowing concentration of folate compounds in the cell and the intracellular retention of these cofactors, which are important substrates for most of the folate-dependent enzymes that are involved in one-carbon transfer reactions involved in purine, pyrimidine and amino acid synthesis.</text>
</comment>
<evidence type="ECO:0000256" key="2">
    <source>
        <dbReference type="ARBA" id="ARBA00004305"/>
    </source>
</evidence>